<dbReference type="PROSITE" id="PS00471">
    <property type="entry name" value="SMALL_CYTOKINES_CXC"/>
    <property type="match status" value="1"/>
</dbReference>
<evidence type="ECO:0000256" key="10">
    <source>
        <dbReference type="SAM" id="Phobius"/>
    </source>
</evidence>
<organism evidence="12 13">
    <name type="scientific">Erpetoichthys calabaricus</name>
    <name type="common">Rope fish</name>
    <name type="synonym">Calamoichthys calabaricus</name>
    <dbReference type="NCBI Taxonomy" id="27687"/>
    <lineage>
        <taxon>Eukaryota</taxon>
        <taxon>Metazoa</taxon>
        <taxon>Chordata</taxon>
        <taxon>Craniata</taxon>
        <taxon>Vertebrata</taxon>
        <taxon>Euteleostomi</taxon>
        <taxon>Actinopterygii</taxon>
        <taxon>Polypteriformes</taxon>
        <taxon>Polypteridae</taxon>
        <taxon>Erpetoichthys</taxon>
    </lineage>
</organism>
<dbReference type="GeneTree" id="ENSGT01030000234997"/>
<dbReference type="InterPro" id="IPR018048">
    <property type="entry name" value="Chemokine_CXC_CS"/>
</dbReference>
<evidence type="ECO:0000256" key="2">
    <source>
        <dbReference type="ARBA" id="ARBA00010665"/>
    </source>
</evidence>
<dbReference type="InterPro" id="IPR039809">
    <property type="entry name" value="Chemokine_b/g/d"/>
</dbReference>
<comment type="function">
    <text evidence="8">Ligand for cxcr3.2. Chemotactic for macrophages.</text>
</comment>
<evidence type="ECO:0000256" key="7">
    <source>
        <dbReference type="ARBA" id="ARBA00023157"/>
    </source>
</evidence>
<evidence type="ECO:0000313" key="13">
    <source>
        <dbReference type="Proteomes" id="UP000694620"/>
    </source>
</evidence>
<dbReference type="PANTHER" id="PTHR12015:SF191">
    <property type="entry name" value="C-X-C MOTIF CHEMOKINE 11"/>
    <property type="match status" value="1"/>
</dbReference>
<dbReference type="SUPFAM" id="SSF54117">
    <property type="entry name" value="Interleukin 8-like chemokines"/>
    <property type="match status" value="1"/>
</dbReference>
<dbReference type="GO" id="GO:0042056">
    <property type="term" value="F:chemoattractant activity"/>
    <property type="evidence" value="ECO:0007669"/>
    <property type="project" value="UniProtKB-ARBA"/>
</dbReference>
<dbReference type="SMART" id="SM00199">
    <property type="entry name" value="SCY"/>
    <property type="match status" value="1"/>
</dbReference>
<dbReference type="CDD" id="cd00273">
    <property type="entry name" value="Chemokine_CXC"/>
    <property type="match status" value="1"/>
</dbReference>
<evidence type="ECO:0000256" key="9">
    <source>
        <dbReference type="RuleBase" id="RU361149"/>
    </source>
</evidence>
<protein>
    <recommendedName>
        <fullName evidence="9">C-X-C motif chemokine</fullName>
    </recommendedName>
</protein>
<evidence type="ECO:0000256" key="8">
    <source>
        <dbReference type="ARBA" id="ARBA00054901"/>
    </source>
</evidence>
<dbReference type="GO" id="GO:0008009">
    <property type="term" value="F:chemokine activity"/>
    <property type="evidence" value="ECO:0007669"/>
    <property type="project" value="InterPro"/>
</dbReference>
<keyword evidence="10" id="KW-1133">Transmembrane helix</keyword>
<reference evidence="12" key="3">
    <citation type="submission" date="2025-09" db="UniProtKB">
        <authorList>
            <consortium name="Ensembl"/>
        </authorList>
    </citation>
    <scope>IDENTIFICATION</scope>
</reference>
<evidence type="ECO:0000256" key="1">
    <source>
        <dbReference type="ARBA" id="ARBA00004613"/>
    </source>
</evidence>
<name>A0A8C4SKZ2_ERPCA</name>
<feature type="transmembrane region" description="Helical" evidence="10">
    <location>
        <begin position="21"/>
        <end position="41"/>
    </location>
</feature>
<keyword evidence="10" id="KW-0472">Membrane</keyword>
<keyword evidence="6" id="KW-0732">Signal</keyword>
<dbReference type="Proteomes" id="UP000694620">
    <property type="component" value="Chromosome 7"/>
</dbReference>
<reference evidence="12" key="2">
    <citation type="submission" date="2025-08" db="UniProtKB">
        <authorList>
            <consortium name="Ensembl"/>
        </authorList>
    </citation>
    <scope>IDENTIFICATION</scope>
</reference>
<evidence type="ECO:0000259" key="11">
    <source>
        <dbReference type="SMART" id="SM00199"/>
    </source>
</evidence>
<feature type="domain" description="Chemokine interleukin-8-like" evidence="11">
    <location>
        <begin position="49"/>
        <end position="110"/>
    </location>
</feature>
<dbReference type="GO" id="GO:0006952">
    <property type="term" value="P:defense response"/>
    <property type="evidence" value="ECO:0007669"/>
    <property type="project" value="InterPro"/>
</dbReference>
<dbReference type="InterPro" id="IPR001089">
    <property type="entry name" value="Chemokine_CXC"/>
</dbReference>
<keyword evidence="7" id="KW-1015">Disulfide bond</keyword>
<proteinExistence type="inferred from homology"/>
<dbReference type="Pfam" id="PF00048">
    <property type="entry name" value="IL8"/>
    <property type="match status" value="1"/>
</dbReference>
<dbReference type="InterPro" id="IPR036048">
    <property type="entry name" value="Interleukin_8-like_sf"/>
</dbReference>
<dbReference type="InterPro" id="IPR033899">
    <property type="entry name" value="CXC_Chemokine_domain"/>
</dbReference>
<keyword evidence="4 9" id="KW-0202">Cytokine</keyword>
<comment type="similarity">
    <text evidence="2 9">Belongs to the intercrine alpha (chemokine CxC) family.</text>
</comment>
<gene>
    <name evidence="12" type="primary">LOC114655147</name>
</gene>
<dbReference type="PANTHER" id="PTHR12015">
    <property type="entry name" value="SMALL INDUCIBLE CYTOKINE A"/>
    <property type="match status" value="1"/>
</dbReference>
<evidence type="ECO:0000256" key="4">
    <source>
        <dbReference type="ARBA" id="ARBA00022514"/>
    </source>
</evidence>
<dbReference type="InterPro" id="IPR001811">
    <property type="entry name" value="Chemokine_IL8-like_dom"/>
</dbReference>
<accession>A0A8C4SKZ2</accession>
<dbReference type="PRINTS" id="PR00437">
    <property type="entry name" value="SMALLCYTKCXC"/>
</dbReference>
<dbReference type="GO" id="GO:0005615">
    <property type="term" value="C:extracellular space"/>
    <property type="evidence" value="ECO:0007669"/>
    <property type="project" value="UniProtKB-UniRule"/>
</dbReference>
<sequence length="114" mass="12449">MGTACSINLKKSELSSKTQDSLNTMICIAFVFLAFLLHPAIEGSPLPSKGRCICIGSGANFISPAHIKTMEIFPSSAICPQLEIIVTLKDKTKKCLNPKSKFTLKFMKNAKKSR</sequence>
<keyword evidence="5 9" id="KW-0964">Secreted</keyword>
<evidence type="ECO:0000256" key="5">
    <source>
        <dbReference type="ARBA" id="ARBA00022525"/>
    </source>
</evidence>
<evidence type="ECO:0000313" key="12">
    <source>
        <dbReference type="Ensembl" id="ENSECRP00000018492.1"/>
    </source>
</evidence>
<dbReference type="GO" id="GO:0006955">
    <property type="term" value="P:immune response"/>
    <property type="evidence" value="ECO:0007669"/>
    <property type="project" value="InterPro"/>
</dbReference>
<evidence type="ECO:0000256" key="3">
    <source>
        <dbReference type="ARBA" id="ARBA00022500"/>
    </source>
</evidence>
<dbReference type="FunFam" id="2.40.50.40:FF:000004">
    <property type="entry name" value="C-X-C motif chemokine"/>
    <property type="match status" value="1"/>
</dbReference>
<dbReference type="Gene3D" id="2.40.50.40">
    <property type="match status" value="1"/>
</dbReference>
<keyword evidence="10" id="KW-0812">Transmembrane</keyword>
<keyword evidence="3 9" id="KW-0145">Chemotaxis</keyword>
<evidence type="ECO:0000256" key="6">
    <source>
        <dbReference type="ARBA" id="ARBA00022729"/>
    </source>
</evidence>
<dbReference type="Ensembl" id="ENSECRT00000018864.1">
    <property type="protein sequence ID" value="ENSECRP00000018492.1"/>
    <property type="gene ID" value="ENSECRG00000012379.1"/>
</dbReference>
<comment type="subcellular location">
    <subcellularLocation>
        <location evidence="1 9">Secreted</location>
    </subcellularLocation>
</comment>
<keyword evidence="13" id="KW-1185">Reference proteome</keyword>
<dbReference type="AlphaFoldDB" id="A0A8C4SKZ2"/>
<reference evidence="12" key="1">
    <citation type="submission" date="2021-06" db="EMBL/GenBank/DDBJ databases">
        <authorList>
            <consortium name="Wellcome Sanger Institute Data Sharing"/>
        </authorList>
    </citation>
    <scope>NUCLEOTIDE SEQUENCE [LARGE SCALE GENOMIC DNA]</scope>
</reference>